<dbReference type="EnsemblPlants" id="TuG1812G0400003395.01.T01">
    <property type="protein sequence ID" value="TuG1812G0400003395.01.T01.cds464568"/>
    <property type="gene ID" value="TuG1812G0400003395.01"/>
</dbReference>
<accession>A0A8R7U9C5</accession>
<sequence length="118" mass="13349">LEVASVLDDDVVHVGGAELRKVPRERDEVEAAVAAVELHHVAVLVVALPAVRAEALLQRLQRPHRLVRRHVHQRLVPRPAPARRRPGRALQLHHPVLPEHPHASVRHGRSLWLALVWR</sequence>
<proteinExistence type="predicted"/>
<dbReference type="Gramene" id="TuG1812G0400003395.01.T01">
    <property type="protein sequence ID" value="TuG1812G0400003395.01.T01.cds464568"/>
    <property type="gene ID" value="TuG1812G0400003395.01"/>
</dbReference>
<protein>
    <submittedName>
        <fullName evidence="1">Uncharacterized protein</fullName>
    </submittedName>
</protein>
<dbReference type="Proteomes" id="UP000015106">
    <property type="component" value="Chromosome 4"/>
</dbReference>
<organism evidence="1 2">
    <name type="scientific">Triticum urartu</name>
    <name type="common">Red wild einkorn</name>
    <name type="synonym">Crithodium urartu</name>
    <dbReference type="NCBI Taxonomy" id="4572"/>
    <lineage>
        <taxon>Eukaryota</taxon>
        <taxon>Viridiplantae</taxon>
        <taxon>Streptophyta</taxon>
        <taxon>Embryophyta</taxon>
        <taxon>Tracheophyta</taxon>
        <taxon>Spermatophyta</taxon>
        <taxon>Magnoliopsida</taxon>
        <taxon>Liliopsida</taxon>
        <taxon>Poales</taxon>
        <taxon>Poaceae</taxon>
        <taxon>BOP clade</taxon>
        <taxon>Pooideae</taxon>
        <taxon>Triticodae</taxon>
        <taxon>Triticeae</taxon>
        <taxon>Triticinae</taxon>
        <taxon>Triticum</taxon>
    </lineage>
</organism>
<evidence type="ECO:0000313" key="2">
    <source>
        <dbReference type="Proteomes" id="UP000015106"/>
    </source>
</evidence>
<evidence type="ECO:0000313" key="1">
    <source>
        <dbReference type="EnsemblPlants" id="TuG1812G0400003395.01.T01.cds464568"/>
    </source>
</evidence>
<dbReference type="AlphaFoldDB" id="A0A8R7U9C5"/>
<keyword evidence="2" id="KW-1185">Reference proteome</keyword>
<reference evidence="2" key="1">
    <citation type="journal article" date="2013" name="Nature">
        <title>Draft genome of the wheat A-genome progenitor Triticum urartu.</title>
        <authorList>
            <person name="Ling H.Q."/>
            <person name="Zhao S."/>
            <person name="Liu D."/>
            <person name="Wang J."/>
            <person name="Sun H."/>
            <person name="Zhang C."/>
            <person name="Fan H."/>
            <person name="Li D."/>
            <person name="Dong L."/>
            <person name="Tao Y."/>
            <person name="Gao C."/>
            <person name="Wu H."/>
            <person name="Li Y."/>
            <person name="Cui Y."/>
            <person name="Guo X."/>
            <person name="Zheng S."/>
            <person name="Wang B."/>
            <person name="Yu K."/>
            <person name="Liang Q."/>
            <person name="Yang W."/>
            <person name="Lou X."/>
            <person name="Chen J."/>
            <person name="Feng M."/>
            <person name="Jian J."/>
            <person name="Zhang X."/>
            <person name="Luo G."/>
            <person name="Jiang Y."/>
            <person name="Liu J."/>
            <person name="Wang Z."/>
            <person name="Sha Y."/>
            <person name="Zhang B."/>
            <person name="Wu H."/>
            <person name="Tang D."/>
            <person name="Shen Q."/>
            <person name="Xue P."/>
            <person name="Zou S."/>
            <person name="Wang X."/>
            <person name="Liu X."/>
            <person name="Wang F."/>
            <person name="Yang Y."/>
            <person name="An X."/>
            <person name="Dong Z."/>
            <person name="Zhang K."/>
            <person name="Zhang X."/>
            <person name="Luo M.C."/>
            <person name="Dvorak J."/>
            <person name="Tong Y."/>
            <person name="Wang J."/>
            <person name="Yang H."/>
            <person name="Li Z."/>
            <person name="Wang D."/>
            <person name="Zhang A."/>
            <person name="Wang J."/>
        </authorList>
    </citation>
    <scope>NUCLEOTIDE SEQUENCE</scope>
    <source>
        <strain evidence="2">cv. G1812</strain>
    </source>
</reference>
<reference evidence="1" key="2">
    <citation type="submission" date="2018-03" db="EMBL/GenBank/DDBJ databases">
        <title>The Triticum urartu genome reveals the dynamic nature of wheat genome evolution.</title>
        <authorList>
            <person name="Ling H."/>
            <person name="Ma B."/>
            <person name="Shi X."/>
            <person name="Liu H."/>
            <person name="Dong L."/>
            <person name="Sun H."/>
            <person name="Cao Y."/>
            <person name="Gao Q."/>
            <person name="Zheng S."/>
            <person name="Li Y."/>
            <person name="Yu Y."/>
            <person name="Du H."/>
            <person name="Qi M."/>
            <person name="Li Y."/>
            <person name="Yu H."/>
            <person name="Cui Y."/>
            <person name="Wang N."/>
            <person name="Chen C."/>
            <person name="Wu H."/>
            <person name="Zhao Y."/>
            <person name="Zhang J."/>
            <person name="Li Y."/>
            <person name="Zhou W."/>
            <person name="Zhang B."/>
            <person name="Hu W."/>
            <person name="Eijk M."/>
            <person name="Tang J."/>
            <person name="Witsenboer H."/>
            <person name="Zhao S."/>
            <person name="Li Z."/>
            <person name="Zhang A."/>
            <person name="Wang D."/>
            <person name="Liang C."/>
        </authorList>
    </citation>
    <scope>NUCLEOTIDE SEQUENCE [LARGE SCALE GENOMIC DNA]</scope>
    <source>
        <strain evidence="1">cv. G1812</strain>
    </source>
</reference>
<reference evidence="1" key="3">
    <citation type="submission" date="2022-06" db="UniProtKB">
        <authorList>
            <consortium name="EnsemblPlants"/>
        </authorList>
    </citation>
    <scope>IDENTIFICATION</scope>
</reference>
<name>A0A8R7U9C5_TRIUA</name>